<protein>
    <submittedName>
        <fullName evidence="1">Uncharacterized protein</fullName>
    </submittedName>
</protein>
<dbReference type="RefSeq" id="WP_121670600.1">
    <property type="nucleotide sequence ID" value="NZ_CP033019.1"/>
</dbReference>
<evidence type="ECO:0000313" key="2">
    <source>
        <dbReference type="Proteomes" id="UP000279594"/>
    </source>
</evidence>
<name>A0A3G2EGI2_9BURK</name>
<sequence length="137" mass="14778">MQNSLQAASAAPLRPTCGTNCPTLAQCVIPVAPTCFLLQPGSETDIGALTNYLHVVANTCHTFGARNLTFIVSDEWALQLAGFFDAANQRKLIGDLPIEIRFLFASNDGAFVWGSSELTAHYLAKYFVKHSVSPEAC</sequence>
<dbReference type="Proteomes" id="UP000279594">
    <property type="component" value="Chromosome"/>
</dbReference>
<proteinExistence type="predicted"/>
<dbReference type="EMBL" id="CP033019">
    <property type="protein sequence ID" value="AYM78609.1"/>
    <property type="molecule type" value="Genomic_DNA"/>
</dbReference>
<evidence type="ECO:0000313" key="1">
    <source>
        <dbReference type="EMBL" id="AYM78609.1"/>
    </source>
</evidence>
<gene>
    <name evidence="1" type="ORF">D9M09_24515</name>
</gene>
<accession>A0A3G2EGI2</accession>
<reference evidence="1 2" key="1">
    <citation type="submission" date="2018-10" db="EMBL/GenBank/DDBJ databases">
        <title>Effects of UV and annual dynamics of microbial communities in freshwater RAS systems.</title>
        <authorList>
            <person name="Bekkelund A.K."/>
            <person name="Hansen B.R."/>
            <person name="Stokken H."/>
            <person name="Eriksen B.F."/>
            <person name="Kashulin N.A."/>
        </authorList>
    </citation>
    <scope>NUCLEOTIDE SEQUENCE [LARGE SCALE GENOMIC DNA]</scope>
    <source>
        <strain evidence="1 2">BHSEK</strain>
    </source>
</reference>
<dbReference type="AlphaFoldDB" id="A0A3G2EGI2"/>
<keyword evidence="2" id="KW-1185">Reference proteome</keyword>
<organism evidence="1 2">
    <name type="scientific">Janthinobacterium agaricidamnosum</name>
    <dbReference type="NCBI Taxonomy" id="55508"/>
    <lineage>
        <taxon>Bacteria</taxon>
        <taxon>Pseudomonadati</taxon>
        <taxon>Pseudomonadota</taxon>
        <taxon>Betaproteobacteria</taxon>
        <taxon>Burkholderiales</taxon>
        <taxon>Oxalobacteraceae</taxon>
        <taxon>Janthinobacterium</taxon>
    </lineage>
</organism>